<comment type="caution">
    <text evidence="4">The sequence shown here is derived from an EMBL/GenBank/DDBJ whole genome shotgun (WGS) entry which is preliminary data.</text>
</comment>
<feature type="region of interest" description="Disordered" evidence="2">
    <location>
        <begin position="86"/>
        <end position="107"/>
    </location>
</feature>
<dbReference type="RefSeq" id="WP_192741591.1">
    <property type="nucleotide sequence ID" value="NZ_JADBEJ010000001.1"/>
</dbReference>
<dbReference type="InterPro" id="IPR053392">
    <property type="entry name" value="Transposase_IS30-like"/>
</dbReference>
<dbReference type="Proteomes" id="UP000656548">
    <property type="component" value="Unassembled WGS sequence"/>
</dbReference>
<dbReference type="PANTHER" id="PTHR10948:SF23">
    <property type="entry name" value="TRANSPOSASE INSI FOR INSERTION SEQUENCE ELEMENT IS30A-RELATED"/>
    <property type="match status" value="1"/>
</dbReference>
<keyword evidence="1" id="KW-0233">DNA recombination</keyword>
<dbReference type="InterPro" id="IPR051917">
    <property type="entry name" value="Transposase-Integrase"/>
</dbReference>
<evidence type="ECO:0000256" key="1">
    <source>
        <dbReference type="ARBA" id="ARBA00023172"/>
    </source>
</evidence>
<feature type="compositionally biased region" description="Basic and acidic residues" evidence="2">
    <location>
        <begin position="193"/>
        <end position="203"/>
    </location>
</feature>
<feature type="domain" description="Integrase catalytic" evidence="3">
    <location>
        <begin position="222"/>
        <end position="385"/>
    </location>
</feature>
<evidence type="ECO:0000259" key="3">
    <source>
        <dbReference type="PROSITE" id="PS50994"/>
    </source>
</evidence>
<dbReference type="Pfam" id="PF00665">
    <property type="entry name" value="rve"/>
    <property type="match status" value="1"/>
</dbReference>
<feature type="compositionally biased region" description="Basic and acidic residues" evidence="2">
    <location>
        <begin position="1"/>
        <end position="12"/>
    </location>
</feature>
<evidence type="ECO:0000313" key="5">
    <source>
        <dbReference type="Proteomes" id="UP000656548"/>
    </source>
</evidence>
<feature type="compositionally biased region" description="Basic residues" evidence="2">
    <location>
        <begin position="204"/>
        <end position="213"/>
    </location>
</feature>
<dbReference type="PROSITE" id="PS50994">
    <property type="entry name" value="INTEGRASE"/>
    <property type="match status" value="1"/>
</dbReference>
<dbReference type="Gene3D" id="3.30.420.10">
    <property type="entry name" value="Ribonuclease H-like superfamily/Ribonuclease H"/>
    <property type="match status" value="1"/>
</dbReference>
<protein>
    <submittedName>
        <fullName evidence="4">IS30 family transposase</fullName>
    </submittedName>
</protein>
<dbReference type="NCBIfam" id="NF033563">
    <property type="entry name" value="transpos_IS30"/>
    <property type="match status" value="1"/>
</dbReference>
<dbReference type="InterPro" id="IPR001584">
    <property type="entry name" value="Integrase_cat-core"/>
</dbReference>
<keyword evidence="5" id="KW-1185">Reference proteome</keyword>
<organism evidence="4 5">
    <name type="scientific">Amycolatopsis roodepoortensis</name>
    <dbReference type="NCBI Taxonomy" id="700274"/>
    <lineage>
        <taxon>Bacteria</taxon>
        <taxon>Bacillati</taxon>
        <taxon>Actinomycetota</taxon>
        <taxon>Actinomycetes</taxon>
        <taxon>Pseudonocardiales</taxon>
        <taxon>Pseudonocardiaceae</taxon>
        <taxon>Amycolatopsis</taxon>
    </lineage>
</organism>
<dbReference type="InterPro" id="IPR012337">
    <property type="entry name" value="RNaseH-like_sf"/>
</dbReference>
<name>A0ABR9L0F3_9PSEU</name>
<dbReference type="InterPro" id="IPR036397">
    <property type="entry name" value="RNaseH_sf"/>
</dbReference>
<evidence type="ECO:0000313" key="4">
    <source>
        <dbReference type="EMBL" id="MBE1573836.1"/>
    </source>
</evidence>
<feature type="region of interest" description="Disordered" evidence="2">
    <location>
        <begin position="193"/>
        <end position="213"/>
    </location>
</feature>
<dbReference type="PANTHER" id="PTHR10948">
    <property type="entry name" value="TRANSPOSASE"/>
    <property type="match status" value="1"/>
</dbReference>
<dbReference type="InterPro" id="IPR025246">
    <property type="entry name" value="IS30-like_HTH"/>
</dbReference>
<dbReference type="EMBL" id="JADBEJ010000001">
    <property type="protein sequence ID" value="MBE1573836.1"/>
    <property type="molecule type" value="Genomic_DNA"/>
</dbReference>
<gene>
    <name evidence="4" type="ORF">H4W30_000865</name>
</gene>
<feature type="region of interest" description="Disordered" evidence="2">
    <location>
        <begin position="1"/>
        <end position="29"/>
    </location>
</feature>
<dbReference type="Pfam" id="PF13936">
    <property type="entry name" value="HTH_38"/>
    <property type="match status" value="1"/>
</dbReference>
<evidence type="ECO:0000256" key="2">
    <source>
        <dbReference type="SAM" id="MobiDB-lite"/>
    </source>
</evidence>
<proteinExistence type="predicted"/>
<accession>A0ABR9L0F3</accession>
<sequence length="390" mass="43437">MGVVARPHEGLRNLEPVSRKPLSGHQTSRKWGGFNRLLQVVVADREFGMPGARLTREEREKIQNGLDQGLSQDAVAKVLGRSPSTISREVRRGGGPRCSRPGTKVDGRPRRYRAGRAQRLAVERGRRPKAHLLAGTLAAVVTGLLQADWSPRLISLMLPRLFPDDQAMRVSHETIYLSLFIQTRGELRNELTEHLRSGRDQRRSRTSTSHRRKGRIAGMTPISERPAEAADRAVPGHWEGDLILGAVGQGAVITLVERHSRFVLLAPLPDTHKAVEVRELLTSMIATLPTELKRSLTWDQGNEMAQHAQFTLDTGLQVYFCNPHGPWERGSNENTNGLLRHYWPKGSDLRHLTQTHCDAIALRLNTRPRPTLGLLTPAQALDKALLATTS</sequence>
<dbReference type="SUPFAM" id="SSF53098">
    <property type="entry name" value="Ribonuclease H-like"/>
    <property type="match status" value="1"/>
</dbReference>
<reference evidence="4 5" key="1">
    <citation type="submission" date="2020-10" db="EMBL/GenBank/DDBJ databases">
        <title>Sequencing the genomes of 1000 actinobacteria strains.</title>
        <authorList>
            <person name="Klenk H.-P."/>
        </authorList>
    </citation>
    <scope>NUCLEOTIDE SEQUENCE [LARGE SCALE GENOMIC DNA]</scope>
    <source>
        <strain evidence="4 5">DSM 46661</strain>
    </source>
</reference>